<reference evidence="1 2" key="1">
    <citation type="submission" date="2022-04" db="EMBL/GenBank/DDBJ databases">
        <title>Genome sequence of C. roseum typestrain.</title>
        <authorList>
            <person name="Poehlein A."/>
            <person name="Schoch T."/>
            <person name="Duerre P."/>
            <person name="Daniel R."/>
        </authorList>
    </citation>
    <scope>NUCLEOTIDE SEQUENCE [LARGE SCALE GENOMIC DNA]</scope>
    <source>
        <strain evidence="1 2">DSM 7320</strain>
    </source>
</reference>
<protein>
    <submittedName>
        <fullName evidence="1">Spore coat protein S</fullName>
    </submittedName>
</protein>
<evidence type="ECO:0000313" key="1">
    <source>
        <dbReference type="EMBL" id="URZ13018.1"/>
    </source>
</evidence>
<dbReference type="PANTHER" id="PTHR39179">
    <property type="entry name" value="SPORE COAT PROTEIN I"/>
    <property type="match status" value="1"/>
</dbReference>
<dbReference type="NCBIfam" id="TIGR02906">
    <property type="entry name" value="spore_CotS"/>
    <property type="match status" value="1"/>
</dbReference>
<evidence type="ECO:0000313" key="2">
    <source>
        <dbReference type="Proteomes" id="UP000190951"/>
    </source>
</evidence>
<dbReference type="AlphaFoldDB" id="A0A1S8KX28"/>
<dbReference type="KEGG" id="crw:CROST_037680"/>
<dbReference type="RefSeq" id="WP_077834463.1">
    <property type="nucleotide sequence ID" value="NZ_CP096983.1"/>
</dbReference>
<dbReference type="InterPro" id="IPR014255">
    <property type="entry name" value="Spore_coat_CotS"/>
</dbReference>
<keyword evidence="1" id="KW-0167">Capsid protein</keyword>
<dbReference type="STRING" id="84029.CROST_45050"/>
<keyword evidence="2" id="KW-1185">Reference proteome</keyword>
<dbReference type="Gene3D" id="3.90.1200.10">
    <property type="match status" value="1"/>
</dbReference>
<gene>
    <name evidence="1" type="primary">cotS</name>
    <name evidence="1" type="ORF">CROST_037680</name>
</gene>
<dbReference type="EMBL" id="CP096983">
    <property type="protein sequence ID" value="URZ13018.1"/>
    <property type="molecule type" value="Genomic_DNA"/>
</dbReference>
<sequence length="344" mass="40774">MLDLRSYREGRLASYELDVELFNEFNLSVYNVMPLRKAFLISTDKGEKILKKIDYTIEEFKFILSVVNYIKNENGFTRIMDFNKTQNGEYYAIKNGDLYCIMDMIEGKECEFSNPVDLSVSAFSLGQLHGASEGFRYKNNDSKNKWGKMIKSFKRKKEELIFFKKMAKLYEKPNEFDEAFLKNVDYYMEQIGKSIDAMENSQYYKLCSEEDKIVLCHHDLAHHNIIIKDEEAYFIDFDYAIIDLKVHDLANIISKAAKVFNYAISNSNTIISNYCKSNSLNRNEIEVLFDILSFPEDFYEIVKNYYTKRKEWSEEEFMAKMNRKINTEENRIEFLEDLKKELKI</sequence>
<accession>A0A1S8KX28</accession>
<keyword evidence="1" id="KW-0946">Virion</keyword>
<dbReference type="GO" id="GO:0042601">
    <property type="term" value="C:endospore-forming forespore"/>
    <property type="evidence" value="ECO:0007669"/>
    <property type="project" value="TreeGrafter"/>
</dbReference>
<dbReference type="InterPro" id="IPR011009">
    <property type="entry name" value="Kinase-like_dom_sf"/>
</dbReference>
<dbReference type="SUPFAM" id="SSF56112">
    <property type="entry name" value="Protein kinase-like (PK-like)"/>
    <property type="match status" value="1"/>
</dbReference>
<proteinExistence type="predicted"/>
<dbReference type="PANTHER" id="PTHR39179:SF1">
    <property type="entry name" value="SPORE COAT PROTEIN I"/>
    <property type="match status" value="1"/>
</dbReference>
<dbReference type="InterPro" id="IPR047175">
    <property type="entry name" value="CotS-like"/>
</dbReference>
<name>A0A1S8KX28_9CLOT</name>
<organism evidence="1 2">
    <name type="scientific">Clostridium felsineum</name>
    <dbReference type="NCBI Taxonomy" id="36839"/>
    <lineage>
        <taxon>Bacteria</taxon>
        <taxon>Bacillati</taxon>
        <taxon>Bacillota</taxon>
        <taxon>Clostridia</taxon>
        <taxon>Eubacteriales</taxon>
        <taxon>Clostridiaceae</taxon>
        <taxon>Clostridium</taxon>
    </lineage>
</organism>
<dbReference type="Proteomes" id="UP000190951">
    <property type="component" value="Chromosome"/>
</dbReference>
<dbReference type="Pfam" id="PF01633">
    <property type="entry name" value="Choline_kinase"/>
    <property type="match status" value="1"/>
</dbReference>
<dbReference type="Gene3D" id="3.30.200.20">
    <property type="entry name" value="Phosphorylase Kinase, domain 1"/>
    <property type="match status" value="1"/>
</dbReference>